<accession>F6UIC4</accession>
<feature type="region of interest" description="Disordered" evidence="9">
    <location>
        <begin position="120"/>
        <end position="146"/>
    </location>
</feature>
<dbReference type="GeneTree" id="ENSGT00940000168132"/>
<evidence type="ECO:0000256" key="9">
    <source>
        <dbReference type="SAM" id="MobiDB-lite"/>
    </source>
</evidence>
<evidence type="ECO:0000313" key="12">
    <source>
        <dbReference type="Ensembl" id="ENSCINP00000010863.3"/>
    </source>
</evidence>
<dbReference type="PROSITE" id="PS00027">
    <property type="entry name" value="HOMEOBOX_1"/>
    <property type="match status" value="1"/>
</dbReference>
<dbReference type="SMART" id="SM00389">
    <property type="entry name" value="HOX"/>
    <property type="match status" value="1"/>
</dbReference>
<evidence type="ECO:0000259" key="11">
    <source>
        <dbReference type="PROSITE" id="PS50803"/>
    </source>
</evidence>
<dbReference type="CTD" id="445699"/>
<proteinExistence type="inferred from homology"/>
<evidence type="ECO:0000259" key="10">
    <source>
        <dbReference type="PROSITE" id="PS50071"/>
    </source>
</evidence>
<dbReference type="RefSeq" id="XP_018670993.1">
    <property type="nucleotide sequence ID" value="XM_018815448.2"/>
</dbReference>
<evidence type="ECO:0000256" key="8">
    <source>
        <dbReference type="RuleBase" id="RU000682"/>
    </source>
</evidence>
<accession>A0A1W5BFA5</accession>
<evidence type="ECO:0000256" key="6">
    <source>
        <dbReference type="ARBA" id="ARBA00023242"/>
    </source>
</evidence>
<keyword evidence="3" id="KW-0217">Developmental protein</keyword>
<name>F6UIC4_CIOIN</name>
<comment type="subcellular location">
    <subcellularLocation>
        <location evidence="1 7 8">Nucleus</location>
    </subcellularLocation>
</comment>
<organism evidence="12 13">
    <name type="scientific">Ciona intestinalis</name>
    <name type="common">Transparent sea squirt</name>
    <name type="synonym">Ascidia intestinalis</name>
    <dbReference type="NCBI Taxonomy" id="7719"/>
    <lineage>
        <taxon>Eukaryota</taxon>
        <taxon>Metazoa</taxon>
        <taxon>Chordata</taxon>
        <taxon>Tunicata</taxon>
        <taxon>Ascidiacea</taxon>
        <taxon>Phlebobranchia</taxon>
        <taxon>Cionidae</taxon>
        <taxon>Ciona</taxon>
    </lineage>
</organism>
<keyword evidence="13" id="KW-1185">Reference proteome</keyword>
<dbReference type="InterPro" id="IPR017970">
    <property type="entry name" value="Homeobox_CS"/>
</dbReference>
<dbReference type="Pfam" id="PF03826">
    <property type="entry name" value="OAR"/>
    <property type="match status" value="1"/>
</dbReference>
<feature type="compositionally biased region" description="Polar residues" evidence="9">
    <location>
        <begin position="125"/>
        <end position="141"/>
    </location>
</feature>
<sequence length="466" mass="52332">MNTDLSTSYSVQTNQSNSALNHIDQSEITNNFYVTNHCDVIEPDSYVTLHSPTLSGLHGQEVFSSKSEGVQQGNQNSGIATTTSYYQFQHKEMDFQNRRPRVKQETDVQIGMPDMNLSRERKTEFQPTDSGFPENSGTPTSYQQPNYPYYFQFPAQNEVRHPEEFGRSTIHHQEPYQQERAQEIPFVNIKVEEESVEKMEELNPASEAGGSEGETDKKNNKNTNNNTDTEKSSPGNACSDDADGDKSKRRQRRQRTHFTSQQLQELEALFARNRYPDMSTREEISAWTNLTEARVRVWFKNRRAKWRKRERNQLTDFKGFGQFNSFMSHYDGYSYNNWASTMTAGTKAFPWGINAGLNPLTTQPALGFPSAAPMPSSIAANTVMPTMSMSNGLSGLASGSSVTSPGCHYNPPAPGYMYRSGTDPCASSLTSLRLKAKQHNPVSPYIGYPAVRDPSAFPPCQYGPTS</sequence>
<dbReference type="GO" id="GO:0003677">
    <property type="term" value="F:DNA binding"/>
    <property type="evidence" value="ECO:0007669"/>
    <property type="project" value="UniProtKB-UniRule"/>
</dbReference>
<dbReference type="GO" id="GO:0005634">
    <property type="term" value="C:nucleus"/>
    <property type="evidence" value="ECO:0007669"/>
    <property type="project" value="UniProtKB-SubCell"/>
</dbReference>
<dbReference type="Gene3D" id="1.10.10.60">
    <property type="entry name" value="Homeodomain-like"/>
    <property type="match status" value="1"/>
</dbReference>
<feature type="domain" description="OAR" evidence="11">
    <location>
        <begin position="427"/>
        <end position="440"/>
    </location>
</feature>
<evidence type="ECO:0000256" key="3">
    <source>
        <dbReference type="ARBA" id="ARBA00022473"/>
    </source>
</evidence>
<evidence type="ECO:0000256" key="1">
    <source>
        <dbReference type="ARBA" id="ARBA00004123"/>
    </source>
</evidence>
<dbReference type="PROSITE" id="PS50071">
    <property type="entry name" value="HOMEOBOX_2"/>
    <property type="match status" value="1"/>
</dbReference>
<dbReference type="SUPFAM" id="SSF46689">
    <property type="entry name" value="Homeodomain-like"/>
    <property type="match status" value="1"/>
</dbReference>
<dbReference type="InterPro" id="IPR001356">
    <property type="entry name" value="HD"/>
</dbReference>
<dbReference type="Ensembl" id="ENSCINT00000010863.3">
    <property type="protein sequence ID" value="ENSCINP00000010863.3"/>
    <property type="gene ID" value="ENSCING00000005285.3"/>
</dbReference>
<feature type="region of interest" description="Disordered" evidence="9">
    <location>
        <begin position="195"/>
        <end position="262"/>
    </location>
</feature>
<evidence type="ECO:0000256" key="2">
    <source>
        <dbReference type="ARBA" id="ARBA00006503"/>
    </source>
</evidence>
<dbReference type="GeneID" id="445699"/>
<dbReference type="PANTHER" id="PTHR45882:SF3">
    <property type="entry name" value="PITUITARY HOMEOBOX HOMOLOG PTX1"/>
    <property type="match status" value="1"/>
</dbReference>
<feature type="compositionally biased region" description="Basic residues" evidence="9">
    <location>
        <begin position="247"/>
        <end position="256"/>
    </location>
</feature>
<keyword evidence="6 7" id="KW-0539">Nucleus</keyword>
<dbReference type="GO" id="GO:0000981">
    <property type="term" value="F:DNA-binding transcription factor activity, RNA polymerase II-specific"/>
    <property type="evidence" value="ECO:0007669"/>
    <property type="project" value="InterPro"/>
</dbReference>
<reference evidence="12" key="2">
    <citation type="submission" date="2025-08" db="UniProtKB">
        <authorList>
            <consortium name="Ensembl"/>
        </authorList>
    </citation>
    <scope>IDENTIFICATION</scope>
</reference>
<dbReference type="CDD" id="cd00086">
    <property type="entry name" value="homeodomain"/>
    <property type="match status" value="1"/>
</dbReference>
<dbReference type="OrthoDB" id="6159439at2759"/>
<feature type="domain" description="Homeobox" evidence="10">
    <location>
        <begin position="249"/>
        <end position="309"/>
    </location>
</feature>
<dbReference type="InterPro" id="IPR009057">
    <property type="entry name" value="Homeodomain-like_sf"/>
</dbReference>
<comment type="similarity">
    <text evidence="2">Belongs to the paired homeobox family. Bicoid subfamily.</text>
</comment>
<dbReference type="Proteomes" id="UP000008144">
    <property type="component" value="Unassembled WGS sequence"/>
</dbReference>
<reference evidence="12" key="3">
    <citation type="submission" date="2025-09" db="UniProtKB">
        <authorList>
            <consortium name="Ensembl"/>
        </authorList>
    </citation>
    <scope>IDENTIFICATION</scope>
</reference>
<keyword evidence="5 7" id="KW-0371">Homeobox</keyword>
<evidence type="ECO:0000313" key="13">
    <source>
        <dbReference type="Proteomes" id="UP000008144"/>
    </source>
</evidence>
<dbReference type="Pfam" id="PF00046">
    <property type="entry name" value="Homeodomain"/>
    <property type="match status" value="1"/>
</dbReference>
<reference evidence="13" key="1">
    <citation type="journal article" date="2002" name="Science">
        <title>The draft genome of Ciona intestinalis: insights into chordate and vertebrate origins.</title>
        <authorList>
            <person name="Dehal P."/>
            <person name="Satou Y."/>
            <person name="Campbell R.K."/>
            <person name="Chapman J."/>
            <person name="Degnan B."/>
            <person name="De Tomaso A."/>
            <person name="Davidson B."/>
            <person name="Di Gregorio A."/>
            <person name="Gelpke M."/>
            <person name="Goodstein D.M."/>
            <person name="Harafuji N."/>
            <person name="Hastings K.E."/>
            <person name="Ho I."/>
            <person name="Hotta K."/>
            <person name="Huang W."/>
            <person name="Kawashima T."/>
            <person name="Lemaire P."/>
            <person name="Martinez D."/>
            <person name="Meinertzhagen I.A."/>
            <person name="Necula S."/>
            <person name="Nonaka M."/>
            <person name="Putnam N."/>
            <person name="Rash S."/>
            <person name="Saiga H."/>
            <person name="Satake M."/>
            <person name="Terry A."/>
            <person name="Yamada L."/>
            <person name="Wang H.G."/>
            <person name="Awazu S."/>
            <person name="Azumi K."/>
            <person name="Boore J."/>
            <person name="Branno M."/>
            <person name="Chin-Bow S."/>
            <person name="DeSantis R."/>
            <person name="Doyle S."/>
            <person name="Francino P."/>
            <person name="Keys D.N."/>
            <person name="Haga S."/>
            <person name="Hayashi H."/>
            <person name="Hino K."/>
            <person name="Imai K.S."/>
            <person name="Inaba K."/>
            <person name="Kano S."/>
            <person name="Kobayashi K."/>
            <person name="Kobayashi M."/>
            <person name="Lee B.I."/>
            <person name="Makabe K.W."/>
            <person name="Manohar C."/>
            <person name="Matassi G."/>
            <person name="Medina M."/>
            <person name="Mochizuki Y."/>
            <person name="Mount S."/>
            <person name="Morishita T."/>
            <person name="Miura S."/>
            <person name="Nakayama A."/>
            <person name="Nishizaka S."/>
            <person name="Nomoto H."/>
            <person name="Ohta F."/>
            <person name="Oishi K."/>
            <person name="Rigoutsos I."/>
            <person name="Sano M."/>
            <person name="Sasaki A."/>
            <person name="Sasakura Y."/>
            <person name="Shoguchi E."/>
            <person name="Shin-i T."/>
            <person name="Spagnuolo A."/>
            <person name="Stainier D."/>
            <person name="Suzuki M.M."/>
            <person name="Tassy O."/>
            <person name="Takatori N."/>
            <person name="Tokuoka M."/>
            <person name="Yagi K."/>
            <person name="Yoshizaki F."/>
            <person name="Wada S."/>
            <person name="Zhang C."/>
            <person name="Hyatt P.D."/>
            <person name="Larimer F."/>
            <person name="Detter C."/>
            <person name="Doggett N."/>
            <person name="Glavina T."/>
            <person name="Hawkins T."/>
            <person name="Richardson P."/>
            <person name="Lucas S."/>
            <person name="Kohara Y."/>
            <person name="Levine M."/>
            <person name="Satoh N."/>
            <person name="Rokhsar D.S."/>
        </authorList>
    </citation>
    <scope>NUCLEOTIDE SEQUENCE [LARGE SCALE GENOMIC DNA]</scope>
</reference>
<evidence type="ECO:0000256" key="4">
    <source>
        <dbReference type="ARBA" id="ARBA00023125"/>
    </source>
</evidence>
<dbReference type="RefSeq" id="NP_001027689.2">
    <property type="nucleotide sequence ID" value="NM_001032517.2"/>
</dbReference>
<feature type="DNA-binding region" description="Homeobox" evidence="7">
    <location>
        <begin position="251"/>
        <end position="310"/>
    </location>
</feature>
<evidence type="ECO:0000256" key="7">
    <source>
        <dbReference type="PROSITE-ProRule" id="PRU00108"/>
    </source>
</evidence>
<gene>
    <name evidence="12" type="primary">pitx</name>
</gene>
<dbReference type="InterPro" id="IPR003654">
    <property type="entry name" value="OAR_dom"/>
</dbReference>
<keyword evidence="4 7" id="KW-0238">DNA-binding</keyword>
<dbReference type="PANTHER" id="PTHR45882">
    <property type="entry name" value="PITUITARY HOMEOBOX HOMOLOG PTX1"/>
    <property type="match status" value="1"/>
</dbReference>
<dbReference type="AlphaFoldDB" id="F6UIC4"/>
<evidence type="ECO:0000256" key="5">
    <source>
        <dbReference type="ARBA" id="ARBA00023155"/>
    </source>
</evidence>
<protein>
    <submittedName>
        <fullName evidence="12">Paired superclass homeobox transcription factor</fullName>
    </submittedName>
</protein>
<dbReference type="FunFam" id="1.10.10.60:FF:000031">
    <property type="entry name" value="Homeobox protein"/>
    <property type="match status" value="1"/>
</dbReference>
<dbReference type="HOGENOM" id="CLU_619560_0_0_1"/>
<dbReference type="PROSITE" id="PS50803">
    <property type="entry name" value="OAR"/>
    <property type="match status" value="1"/>
</dbReference>